<dbReference type="GO" id="GO:0009236">
    <property type="term" value="P:cobalamin biosynthetic process"/>
    <property type="evidence" value="ECO:0007669"/>
    <property type="project" value="UniProtKB-KW"/>
</dbReference>
<dbReference type="PROSITE" id="PS51274">
    <property type="entry name" value="GATASE_COBBQ"/>
    <property type="match status" value="1"/>
</dbReference>
<evidence type="ECO:0000256" key="4">
    <source>
        <dbReference type="ARBA" id="ARBA00022573"/>
    </source>
</evidence>
<evidence type="ECO:0000256" key="3">
    <source>
        <dbReference type="ARBA" id="ARBA00006205"/>
    </source>
</evidence>
<dbReference type="InterPro" id="IPR002586">
    <property type="entry name" value="CobQ/CobB/MinD/ParA_Nub-bd_dom"/>
</dbReference>
<dbReference type="SUPFAM" id="SSF52540">
    <property type="entry name" value="P-loop containing nucleoside triphosphate hydrolases"/>
    <property type="match status" value="1"/>
</dbReference>
<dbReference type="InterPro" id="IPR011698">
    <property type="entry name" value="GATase_3"/>
</dbReference>
<evidence type="ECO:0000256" key="5">
    <source>
        <dbReference type="ARBA" id="ARBA00022598"/>
    </source>
</evidence>
<feature type="region of interest" description="Disordered" evidence="10">
    <location>
        <begin position="508"/>
        <end position="527"/>
    </location>
</feature>
<dbReference type="InterPro" id="IPR027417">
    <property type="entry name" value="P-loop_NTPase"/>
</dbReference>
<dbReference type="Pfam" id="PF01656">
    <property type="entry name" value="CbiA"/>
    <property type="match status" value="1"/>
</dbReference>
<evidence type="ECO:0000259" key="11">
    <source>
        <dbReference type="Pfam" id="PF01656"/>
    </source>
</evidence>
<comment type="caution">
    <text evidence="13">The sequence shown here is derived from an EMBL/GenBank/DDBJ whole genome shotgun (WGS) entry which is preliminary data.</text>
</comment>
<evidence type="ECO:0000313" key="13">
    <source>
        <dbReference type="EMBL" id="RMX09946.1"/>
    </source>
</evidence>
<feature type="domain" description="CobB/CobQ-like glutamine amidotransferase" evidence="12">
    <location>
        <begin position="348"/>
        <end position="550"/>
    </location>
</feature>
<dbReference type="Pfam" id="PF07685">
    <property type="entry name" value="GATase_3"/>
    <property type="match status" value="1"/>
</dbReference>
<name>A0A3M6R461_9BURK</name>
<keyword evidence="6" id="KW-0547">Nucleotide-binding</keyword>
<dbReference type="InterPro" id="IPR029062">
    <property type="entry name" value="Class_I_gatase-like"/>
</dbReference>
<organism evidence="13 14">
    <name type="scientific">Allofranklinella schreckenbergeri</name>
    <dbReference type="NCBI Taxonomy" id="1076744"/>
    <lineage>
        <taxon>Bacteria</taxon>
        <taxon>Pseudomonadati</taxon>
        <taxon>Pseudomonadota</taxon>
        <taxon>Betaproteobacteria</taxon>
        <taxon>Burkholderiales</taxon>
        <taxon>Comamonadaceae</taxon>
        <taxon>Allofranklinella</taxon>
    </lineage>
</organism>
<comment type="pathway">
    <text evidence="2">Cofactor biosynthesis; adenosylcobalamin biosynthesis.</text>
</comment>
<gene>
    <name evidence="13" type="ORF">EBQ24_05745</name>
</gene>
<dbReference type="SUPFAM" id="SSF52317">
    <property type="entry name" value="Class I glutamine amidotransferase-like"/>
    <property type="match status" value="1"/>
</dbReference>
<keyword evidence="4" id="KW-0169">Cobalamin biosynthesis</keyword>
<dbReference type="GO" id="GO:0005524">
    <property type="term" value="F:ATP binding"/>
    <property type="evidence" value="ECO:0007669"/>
    <property type="project" value="UniProtKB-KW"/>
</dbReference>
<keyword evidence="9" id="KW-0315">Glutamine amidotransferase</keyword>
<dbReference type="Gene3D" id="3.40.50.300">
    <property type="entry name" value="P-loop containing nucleotide triphosphate hydrolases"/>
    <property type="match status" value="1"/>
</dbReference>
<comment type="similarity">
    <text evidence="3">Belongs to the CobB/CobQ family. CobQ subfamily.</text>
</comment>
<keyword evidence="5" id="KW-0436">Ligase</keyword>
<dbReference type="GO" id="GO:0042242">
    <property type="term" value="F:cobyrinic acid a,c-diamide synthase activity"/>
    <property type="evidence" value="ECO:0007669"/>
    <property type="project" value="InterPro"/>
</dbReference>
<comment type="cofactor">
    <cofactor evidence="1">
        <name>Mg(2+)</name>
        <dbReference type="ChEBI" id="CHEBI:18420"/>
    </cofactor>
</comment>
<reference evidence="13 14" key="1">
    <citation type="submission" date="2018-10" db="EMBL/GenBank/DDBJ databases">
        <title>Comamonadaceae CDC group NO-1 genome sequencing and assembly.</title>
        <authorList>
            <person name="Bernier A.-M."/>
            <person name="Bernard K."/>
        </authorList>
    </citation>
    <scope>NUCLEOTIDE SEQUENCE [LARGE SCALE GENOMIC DNA]</scope>
    <source>
        <strain evidence="13 14">NML180581</strain>
    </source>
</reference>
<dbReference type="Proteomes" id="UP000281171">
    <property type="component" value="Unassembled WGS sequence"/>
</dbReference>
<evidence type="ECO:0000313" key="14">
    <source>
        <dbReference type="Proteomes" id="UP000281171"/>
    </source>
</evidence>
<keyword evidence="8" id="KW-0460">Magnesium</keyword>
<evidence type="ECO:0000256" key="7">
    <source>
        <dbReference type="ARBA" id="ARBA00022840"/>
    </source>
</evidence>
<proteinExistence type="inferred from homology"/>
<accession>A0A3M6R461</accession>
<dbReference type="PANTHER" id="PTHR43873:SF1">
    <property type="entry name" value="COBYRINATE A,C-DIAMIDE SYNTHASE"/>
    <property type="match status" value="1"/>
</dbReference>
<dbReference type="AlphaFoldDB" id="A0A3M6R461"/>
<protein>
    <submittedName>
        <fullName evidence="13">Cobyrinic acid a,c-diamide synthase</fullName>
    </submittedName>
</protein>
<sequence>MPSPSPVFSATESPAVAHCPALLITAPASGQGKTLVTAALARLLARQGKVVRVFKCGPDFLDPHWHALASGAPVQTLDLWMAGADDGAARLYAAACEADVILIEGVMGLFDGQPSAADLALRWNIPVMPVLQAGAMAQTCAAIAHGLRTFRPGLRWAGVLCSGVGGDHHASLLREALRPLGHAGAASARDQTHDPLHDQWLGALPRLRVLDDAANTASARTAGGARALGSLGSAFLPERHLGLIPVAEMQDALARLDQAADALAQTPLGQRDAAGWAQWQVAFAAPSVQSAGVATADAPSRAIAPLPEAEGDGSGLRVPAAVPPLGDDHARWLAAQRFIASQPLRGRTVAIARDAAFAFIYPANVQCLQDMGATLAWFSPLAGDALPACDAVWLPGGYPELHVQRLGAQTALRDALAEHLAQQRPIWAECGGMLALCEGIALVDGEWYPLWGLLPGTARMQTRLAGLGPQQWHWAGAAAGSAAEHPAAWLHGHTFHYSRLESTASVIGHTERPPHRRGSGVGSGSGARAGEAVYQCGSLRASYFHAWFPSSPQGVAWLLGAPGALDSLNDDGPAAALPVQERQP</sequence>
<evidence type="ECO:0000259" key="12">
    <source>
        <dbReference type="Pfam" id="PF07685"/>
    </source>
</evidence>
<dbReference type="EMBL" id="RDQK01000012">
    <property type="protein sequence ID" value="RMX09946.1"/>
    <property type="molecule type" value="Genomic_DNA"/>
</dbReference>
<dbReference type="PANTHER" id="PTHR43873">
    <property type="entry name" value="COBYRINATE A,C-DIAMIDE SYNTHASE"/>
    <property type="match status" value="1"/>
</dbReference>
<evidence type="ECO:0000256" key="10">
    <source>
        <dbReference type="SAM" id="MobiDB-lite"/>
    </source>
</evidence>
<feature type="domain" description="CobQ/CobB/MinD/ParA nucleotide binding" evidence="11">
    <location>
        <begin position="23"/>
        <end position="180"/>
    </location>
</feature>
<dbReference type="RefSeq" id="WP_122248111.1">
    <property type="nucleotide sequence ID" value="NZ_RDQK01000012.1"/>
</dbReference>
<dbReference type="Gene3D" id="3.40.50.880">
    <property type="match status" value="1"/>
</dbReference>
<evidence type="ECO:0000256" key="9">
    <source>
        <dbReference type="ARBA" id="ARBA00022962"/>
    </source>
</evidence>
<evidence type="ECO:0000256" key="6">
    <source>
        <dbReference type="ARBA" id="ARBA00022741"/>
    </source>
</evidence>
<dbReference type="InterPro" id="IPR004484">
    <property type="entry name" value="CbiA/CobB_synth"/>
</dbReference>
<evidence type="ECO:0000256" key="8">
    <source>
        <dbReference type="ARBA" id="ARBA00022842"/>
    </source>
</evidence>
<evidence type="ECO:0000256" key="1">
    <source>
        <dbReference type="ARBA" id="ARBA00001946"/>
    </source>
</evidence>
<keyword evidence="7" id="KW-0067">ATP-binding</keyword>
<evidence type="ECO:0000256" key="2">
    <source>
        <dbReference type="ARBA" id="ARBA00004953"/>
    </source>
</evidence>